<dbReference type="GO" id="GO:0016787">
    <property type="term" value="F:hydrolase activity"/>
    <property type="evidence" value="ECO:0007669"/>
    <property type="project" value="UniProtKB-KW"/>
</dbReference>
<dbReference type="OrthoDB" id="9786141at2"/>
<dbReference type="EMBL" id="VJXX01000001">
    <property type="protein sequence ID" value="MPY09398.1"/>
    <property type="molecule type" value="Genomic_DNA"/>
</dbReference>
<dbReference type="InterPro" id="IPR036390">
    <property type="entry name" value="WH_DNA-bd_sf"/>
</dbReference>
<dbReference type="Pfam" id="PF21906">
    <property type="entry name" value="WHD_NrtR"/>
    <property type="match status" value="1"/>
</dbReference>
<accession>A0A7X1TMA9</accession>
<reference evidence="4" key="1">
    <citation type="submission" date="2019-07" db="EMBL/GenBank/DDBJ databases">
        <title>Arthrobacter KR32 sp. nov., isolated from mountain cheese made of cows milk.</title>
        <authorList>
            <person name="Flegler A."/>
        </authorList>
    </citation>
    <scope>NUCLEOTIDE SEQUENCE [LARGE SCALE GENOMIC DNA]</scope>
    <source>
        <strain evidence="4">KR32</strain>
    </source>
</reference>
<dbReference type="Pfam" id="PF00293">
    <property type="entry name" value="NUDIX"/>
    <property type="match status" value="1"/>
</dbReference>
<dbReference type="InterPro" id="IPR000086">
    <property type="entry name" value="NUDIX_hydrolase_dom"/>
</dbReference>
<keyword evidence="3" id="KW-0378">Hydrolase</keyword>
<dbReference type="AlphaFoldDB" id="A0A7X1TMA9"/>
<name>A0A7X1TMA9_9MICC</name>
<dbReference type="SUPFAM" id="SSF55811">
    <property type="entry name" value="Nudix"/>
    <property type="match status" value="1"/>
</dbReference>
<dbReference type="Gene3D" id="3.90.79.10">
    <property type="entry name" value="Nucleoside Triphosphate Pyrophosphohydrolase"/>
    <property type="match status" value="1"/>
</dbReference>
<feature type="compositionally biased region" description="Basic and acidic residues" evidence="1">
    <location>
        <begin position="235"/>
        <end position="251"/>
    </location>
</feature>
<dbReference type="InterPro" id="IPR036388">
    <property type="entry name" value="WH-like_DNA-bd_sf"/>
</dbReference>
<dbReference type="Proteomes" id="UP000326464">
    <property type="component" value="Unassembled WGS sequence"/>
</dbReference>
<dbReference type="PANTHER" id="PTHR43736">
    <property type="entry name" value="ADP-RIBOSE PYROPHOSPHATASE"/>
    <property type="match status" value="1"/>
</dbReference>
<comment type="caution">
    <text evidence="3">The sequence shown here is derived from an EMBL/GenBank/DDBJ whole genome shotgun (WGS) entry which is preliminary data.</text>
</comment>
<evidence type="ECO:0000313" key="3">
    <source>
        <dbReference type="EMBL" id="MPY09398.1"/>
    </source>
</evidence>
<organism evidence="3 4">
    <name type="scientific">Arthrobacter bussei</name>
    <dbReference type="NCBI Taxonomy" id="2594179"/>
    <lineage>
        <taxon>Bacteria</taxon>
        <taxon>Bacillati</taxon>
        <taxon>Actinomycetota</taxon>
        <taxon>Actinomycetes</taxon>
        <taxon>Micrococcales</taxon>
        <taxon>Micrococcaceae</taxon>
        <taxon>Arthrobacter</taxon>
    </lineage>
</organism>
<sequence>MHSSANVSERQSQAPSVAISTVIFALRPGGESQRPEIWLPLVRRIRQPHLGKWALPGGPLGGTESLQDAAARNLRDTTDLEPTYLEQLYAFGGLDRAATQRLVSIVYWALVRPDQADLTRASRNVQWFRADDVEGLAFDHDEIVAYALGRLRGKIEYGSVAYHFLGERFTLAQLRGVYEAVLGRDLDPANFRRQFRSAKDIAPTEEVLQGGRNRPPRLYRYTGPQVLPRPAPAGGREHPGRDDSLDADRATADGTASRPPSVAAGPGPS</sequence>
<keyword evidence="4" id="KW-1185">Reference proteome</keyword>
<evidence type="ECO:0000256" key="1">
    <source>
        <dbReference type="SAM" id="MobiDB-lite"/>
    </source>
</evidence>
<proteinExistence type="predicted"/>
<feature type="domain" description="Nudix hydrolase" evidence="2">
    <location>
        <begin position="16"/>
        <end position="152"/>
    </location>
</feature>
<dbReference type="InterPro" id="IPR054105">
    <property type="entry name" value="WHD_NrtR"/>
</dbReference>
<evidence type="ECO:0000259" key="2">
    <source>
        <dbReference type="PROSITE" id="PS51462"/>
    </source>
</evidence>
<evidence type="ECO:0000313" key="4">
    <source>
        <dbReference type="Proteomes" id="UP000326464"/>
    </source>
</evidence>
<dbReference type="RefSeq" id="WP_152811765.1">
    <property type="nucleotide sequence ID" value="NZ_VJXX01000001.1"/>
</dbReference>
<dbReference type="InterPro" id="IPR015797">
    <property type="entry name" value="NUDIX_hydrolase-like_dom_sf"/>
</dbReference>
<dbReference type="SUPFAM" id="SSF46785">
    <property type="entry name" value="Winged helix' DNA-binding domain"/>
    <property type="match status" value="1"/>
</dbReference>
<feature type="region of interest" description="Disordered" evidence="1">
    <location>
        <begin position="206"/>
        <end position="269"/>
    </location>
</feature>
<dbReference type="Gene3D" id="1.10.10.10">
    <property type="entry name" value="Winged helix-like DNA-binding domain superfamily/Winged helix DNA-binding domain"/>
    <property type="match status" value="1"/>
</dbReference>
<protein>
    <submittedName>
        <fullName evidence="3">NUDIX hydrolase</fullName>
    </submittedName>
</protein>
<dbReference type="PANTHER" id="PTHR43736:SF4">
    <property type="entry name" value="SLR1690 PROTEIN"/>
    <property type="match status" value="1"/>
</dbReference>
<gene>
    <name evidence="3" type="ORF">FNH21_01440</name>
</gene>
<dbReference type="CDD" id="cd18873">
    <property type="entry name" value="NUDIX_NadM_like"/>
    <property type="match status" value="1"/>
</dbReference>
<dbReference type="PROSITE" id="PS51462">
    <property type="entry name" value="NUDIX"/>
    <property type="match status" value="1"/>
</dbReference>